<evidence type="ECO:0000259" key="4">
    <source>
        <dbReference type="PROSITE" id="PS50932"/>
    </source>
</evidence>
<dbReference type="AlphaFoldDB" id="A0A158CDD5"/>
<dbReference type="OrthoDB" id="8770688at2"/>
<dbReference type="SUPFAM" id="SSF47413">
    <property type="entry name" value="lambda repressor-like DNA-binding domains"/>
    <property type="match status" value="1"/>
</dbReference>
<dbReference type="PROSITE" id="PS50932">
    <property type="entry name" value="HTH_LACI_2"/>
    <property type="match status" value="1"/>
</dbReference>
<reference evidence="5" key="1">
    <citation type="submission" date="2016-01" db="EMBL/GenBank/DDBJ databases">
        <authorList>
            <person name="Peeters C."/>
        </authorList>
    </citation>
    <scope>NUCLEOTIDE SEQUENCE [LARGE SCALE GENOMIC DNA]</scope>
    <source>
        <strain evidence="5">LMG 29326</strain>
    </source>
</reference>
<evidence type="ECO:0000313" key="5">
    <source>
        <dbReference type="EMBL" id="SAK80403.1"/>
    </source>
</evidence>
<gene>
    <name evidence="5" type="ORF">AWB83_04244</name>
</gene>
<keyword evidence="6" id="KW-1185">Reference proteome</keyword>
<dbReference type="InterPro" id="IPR046335">
    <property type="entry name" value="LacI/GalR-like_sensor"/>
</dbReference>
<proteinExistence type="predicted"/>
<organism evidence="5 6">
    <name type="scientific">Caballeronia ptereochthonis</name>
    <dbReference type="NCBI Taxonomy" id="1777144"/>
    <lineage>
        <taxon>Bacteria</taxon>
        <taxon>Pseudomonadati</taxon>
        <taxon>Pseudomonadota</taxon>
        <taxon>Betaproteobacteria</taxon>
        <taxon>Burkholderiales</taxon>
        <taxon>Burkholderiaceae</taxon>
        <taxon>Caballeronia</taxon>
    </lineage>
</organism>
<evidence type="ECO:0000256" key="2">
    <source>
        <dbReference type="ARBA" id="ARBA00023125"/>
    </source>
</evidence>
<dbReference type="RefSeq" id="WP_087047620.1">
    <property type="nucleotide sequence ID" value="NZ_FCOB02000020.1"/>
</dbReference>
<dbReference type="STRING" id="1777144.AWB83_04244"/>
<accession>A0A158CDD5</accession>
<keyword evidence="3" id="KW-0804">Transcription</keyword>
<dbReference type="InterPro" id="IPR000843">
    <property type="entry name" value="HTH_LacI"/>
</dbReference>
<dbReference type="CDD" id="cd01392">
    <property type="entry name" value="HTH_LacI"/>
    <property type="match status" value="1"/>
</dbReference>
<dbReference type="Gene3D" id="1.10.260.40">
    <property type="entry name" value="lambda repressor-like DNA-binding domains"/>
    <property type="match status" value="1"/>
</dbReference>
<evidence type="ECO:0000313" key="6">
    <source>
        <dbReference type="Proteomes" id="UP000054978"/>
    </source>
</evidence>
<dbReference type="SUPFAM" id="SSF53822">
    <property type="entry name" value="Periplasmic binding protein-like I"/>
    <property type="match status" value="1"/>
</dbReference>
<evidence type="ECO:0000256" key="1">
    <source>
        <dbReference type="ARBA" id="ARBA00023015"/>
    </source>
</evidence>
<dbReference type="InterPro" id="IPR028082">
    <property type="entry name" value="Peripla_BP_I"/>
</dbReference>
<dbReference type="Pfam" id="PF13377">
    <property type="entry name" value="Peripla_BP_3"/>
    <property type="match status" value="1"/>
</dbReference>
<keyword evidence="1" id="KW-0805">Transcription regulation</keyword>
<dbReference type="CDD" id="cd01575">
    <property type="entry name" value="PBP1_GntR"/>
    <property type="match status" value="1"/>
</dbReference>
<dbReference type="PANTHER" id="PTHR30146">
    <property type="entry name" value="LACI-RELATED TRANSCRIPTIONAL REPRESSOR"/>
    <property type="match status" value="1"/>
</dbReference>
<name>A0A158CDD5_9BURK</name>
<dbReference type="EMBL" id="FCOB02000020">
    <property type="protein sequence ID" value="SAK80403.1"/>
    <property type="molecule type" value="Genomic_DNA"/>
</dbReference>
<dbReference type="SMART" id="SM00354">
    <property type="entry name" value="HTH_LACI"/>
    <property type="match status" value="1"/>
</dbReference>
<dbReference type="Pfam" id="PF00356">
    <property type="entry name" value="LacI"/>
    <property type="match status" value="1"/>
</dbReference>
<dbReference type="Gene3D" id="3.40.50.2300">
    <property type="match status" value="2"/>
</dbReference>
<dbReference type="PROSITE" id="PS00356">
    <property type="entry name" value="HTH_LACI_1"/>
    <property type="match status" value="1"/>
</dbReference>
<dbReference type="Proteomes" id="UP000054978">
    <property type="component" value="Unassembled WGS sequence"/>
</dbReference>
<protein>
    <submittedName>
        <fullName evidence="5">LacI family transcription regulator</fullName>
    </submittedName>
</protein>
<dbReference type="GO" id="GO:0003700">
    <property type="term" value="F:DNA-binding transcription factor activity"/>
    <property type="evidence" value="ECO:0007669"/>
    <property type="project" value="TreeGrafter"/>
</dbReference>
<dbReference type="InterPro" id="IPR010982">
    <property type="entry name" value="Lambda_DNA-bd_dom_sf"/>
</dbReference>
<feature type="domain" description="HTH lacI-type" evidence="4">
    <location>
        <begin position="16"/>
        <end position="70"/>
    </location>
</feature>
<dbReference type="GO" id="GO:0000976">
    <property type="term" value="F:transcription cis-regulatory region binding"/>
    <property type="evidence" value="ECO:0007669"/>
    <property type="project" value="TreeGrafter"/>
</dbReference>
<comment type="caution">
    <text evidence="5">The sequence shown here is derived from an EMBL/GenBank/DDBJ whole genome shotgun (WGS) entry which is preliminary data.</text>
</comment>
<sequence length="341" mass="36912">MKRSDTAPEGTLLPRPTMEDVAREANVGRMTVSRALNQPELVSPESLAAVHAAIERLGYVQNLNAGSLASNKSRIVGAVIPTIEHPFFSDTISGLSQALAVKGYQLLLGQSNYDSAEELRLFDAFVGRRVDGIMLIRTSTPADLVNRIRRCGVPVIEAWDTSNDQIDMRIGFSHREAGAAVARYLAGKGRRYLGYLGSVDVRSSARLQGLRAGAKESAIPKVEAVMQNRPSGINDAPRLLADLLERRPELDAVFCSSDMLAAGVLFECQRRGIRVPEDIALMGFVDLPIAAATHPGITTIRVPSLEIGKLAGKMLLDFLDGKRPANPRIDLGFTIVERGST</sequence>
<evidence type="ECO:0000256" key="3">
    <source>
        <dbReference type="ARBA" id="ARBA00023163"/>
    </source>
</evidence>
<dbReference type="PANTHER" id="PTHR30146:SF33">
    <property type="entry name" value="TRANSCRIPTIONAL REGULATOR"/>
    <property type="match status" value="1"/>
</dbReference>
<keyword evidence="2" id="KW-0238">DNA-binding</keyword>